<organism evidence="2 3">
    <name type="scientific">Methanolacinia petrolearia (strain DSM 11571 / OCM 486 / SEBR 4847)</name>
    <name type="common">Methanoplanus petrolearius</name>
    <dbReference type="NCBI Taxonomy" id="679926"/>
    <lineage>
        <taxon>Archaea</taxon>
        <taxon>Methanobacteriati</taxon>
        <taxon>Methanobacteriota</taxon>
        <taxon>Stenosarchaea group</taxon>
        <taxon>Methanomicrobia</taxon>
        <taxon>Methanomicrobiales</taxon>
        <taxon>Methanomicrobiaceae</taxon>
        <taxon>Methanolacinia</taxon>
    </lineage>
</organism>
<dbReference type="NCBIfam" id="NF040962">
    <property type="entry name" value="near_HgcAB"/>
    <property type="match status" value="1"/>
</dbReference>
<dbReference type="GO" id="GO:0003677">
    <property type="term" value="F:DNA binding"/>
    <property type="evidence" value="ECO:0007669"/>
    <property type="project" value="InterPro"/>
</dbReference>
<proteinExistence type="predicted"/>
<dbReference type="KEGG" id="mpi:Mpet_2813"/>
<evidence type="ECO:0000313" key="2">
    <source>
        <dbReference type="EMBL" id="ADN37556.1"/>
    </source>
</evidence>
<dbReference type="InterPro" id="IPR037914">
    <property type="entry name" value="SpoVT-AbrB_sf"/>
</dbReference>
<evidence type="ECO:0000313" key="3">
    <source>
        <dbReference type="Proteomes" id="UP000006565"/>
    </source>
</evidence>
<dbReference type="EMBL" id="CP002117">
    <property type="protein sequence ID" value="ADN37556.1"/>
    <property type="molecule type" value="Genomic_DNA"/>
</dbReference>
<dbReference type="SMART" id="SM00966">
    <property type="entry name" value="SpoVT_AbrB"/>
    <property type="match status" value="1"/>
</dbReference>
<evidence type="ECO:0000259" key="1">
    <source>
        <dbReference type="PROSITE" id="PS51740"/>
    </source>
</evidence>
<dbReference type="STRING" id="679926.Mpet_2813"/>
<keyword evidence="3" id="KW-1185">Reference proteome</keyword>
<gene>
    <name evidence="2" type="ordered locus">Mpet_2813</name>
</gene>
<dbReference type="GeneID" id="9745308"/>
<dbReference type="Proteomes" id="UP000006565">
    <property type="component" value="Chromosome"/>
</dbReference>
<dbReference type="SUPFAM" id="SSF89447">
    <property type="entry name" value="AbrB/MazE/MraZ-like"/>
    <property type="match status" value="1"/>
</dbReference>
<dbReference type="Pfam" id="PF04014">
    <property type="entry name" value="MazE_antitoxin"/>
    <property type="match status" value="1"/>
</dbReference>
<sequence length="93" mass="10152">MTGKSDSCGCCNENERCCIEAVVSVDSRGQIVLPKEIRDRAGIENGDRLVLIGWEKNGAVCCLSLVKTDKITGMVADYLEPMMKNVAGRKNED</sequence>
<dbReference type="AlphaFoldDB" id="E1RHH3"/>
<dbReference type="InterPro" id="IPR007159">
    <property type="entry name" value="SpoVT-AbrB_dom"/>
</dbReference>
<dbReference type="eggNOG" id="arCOG00822">
    <property type="taxonomic scope" value="Archaea"/>
</dbReference>
<dbReference type="OrthoDB" id="30861at2157"/>
<name>E1RHH3_METP4</name>
<feature type="domain" description="SpoVT-AbrB" evidence="1">
    <location>
        <begin position="20"/>
        <end position="68"/>
    </location>
</feature>
<dbReference type="NCBIfam" id="TIGR01439">
    <property type="entry name" value="lp_hng_hel_AbrB"/>
    <property type="match status" value="1"/>
</dbReference>
<dbReference type="Gene3D" id="2.10.260.10">
    <property type="match status" value="1"/>
</dbReference>
<protein>
    <submittedName>
        <fullName evidence="2">Transcriptional regulator, AbrB family</fullName>
    </submittedName>
</protein>
<reference evidence="2 3" key="1">
    <citation type="journal article" date="2010" name="Stand. Genomic Sci.">
        <title>Complete genome sequence of Methanoplanus petrolearius type strain (SEBR 4847).</title>
        <authorList>
            <person name="Brambilla E."/>
            <person name="Djao O.D."/>
            <person name="Daligault H."/>
            <person name="Lapidus A."/>
            <person name="Lucas S."/>
            <person name="Hammon N."/>
            <person name="Nolan M."/>
            <person name="Tice H."/>
            <person name="Cheng J.F."/>
            <person name="Han C."/>
            <person name="Tapia R."/>
            <person name="Goodwin L."/>
            <person name="Pitluck S."/>
            <person name="Liolios K."/>
            <person name="Ivanova N."/>
            <person name="Mavromatis K."/>
            <person name="Mikhailova N."/>
            <person name="Pati A."/>
            <person name="Chen A."/>
            <person name="Palaniappan K."/>
            <person name="Land M."/>
            <person name="Hauser L."/>
            <person name="Chang Y.J."/>
            <person name="Jeffries C.D."/>
            <person name="Rohde M."/>
            <person name="Spring S."/>
            <person name="Sikorski J."/>
            <person name="Goker M."/>
            <person name="Woyke T."/>
            <person name="Bristow J."/>
            <person name="Eisen J.A."/>
            <person name="Markowitz V."/>
            <person name="Hugenholtz P."/>
            <person name="Kyrpides N.C."/>
            <person name="Klenk H.P."/>
        </authorList>
    </citation>
    <scope>NUCLEOTIDE SEQUENCE [LARGE SCALE GENOMIC DNA]</scope>
    <source>
        <strain evidence="3">DSM 11571 / OCM 486 / SEBR 4847</strain>
    </source>
</reference>
<dbReference type="RefSeq" id="WP_013330729.1">
    <property type="nucleotide sequence ID" value="NC_014507.1"/>
</dbReference>
<dbReference type="HOGENOM" id="CLU_158484_4_2_2"/>
<accession>E1RHH3</accession>
<dbReference type="PROSITE" id="PS51740">
    <property type="entry name" value="SPOVT_ABRB"/>
    <property type="match status" value="1"/>
</dbReference>